<keyword evidence="2" id="KW-0808">Transferase</keyword>
<organism evidence="2 3">
    <name type="scientific">Vallicoccus soli</name>
    <dbReference type="NCBI Taxonomy" id="2339232"/>
    <lineage>
        <taxon>Bacteria</taxon>
        <taxon>Bacillati</taxon>
        <taxon>Actinomycetota</taxon>
        <taxon>Actinomycetes</taxon>
        <taxon>Motilibacterales</taxon>
        <taxon>Vallicoccaceae</taxon>
        <taxon>Vallicoccus</taxon>
    </lineage>
</organism>
<keyword evidence="2" id="KW-0418">Kinase</keyword>
<reference evidence="2 3" key="1">
    <citation type="submission" date="2018-09" db="EMBL/GenBank/DDBJ databases">
        <title>YIM 75000 draft genome.</title>
        <authorList>
            <person name="Tang S."/>
            <person name="Feng Y."/>
        </authorList>
    </citation>
    <scope>NUCLEOTIDE SEQUENCE [LARGE SCALE GENOMIC DNA]</scope>
    <source>
        <strain evidence="2 3">YIM 75000</strain>
    </source>
</reference>
<comment type="caution">
    <text evidence="2">The sequence shown here is derived from an EMBL/GenBank/DDBJ whole genome shotgun (WGS) entry which is preliminary data.</text>
</comment>
<dbReference type="Gene3D" id="3.40.50.300">
    <property type="entry name" value="P-loop containing nucleotide triphosphate hydrolases"/>
    <property type="match status" value="1"/>
</dbReference>
<proteinExistence type="predicted"/>
<dbReference type="Proteomes" id="UP000265614">
    <property type="component" value="Unassembled WGS sequence"/>
</dbReference>
<dbReference type="EMBL" id="QZEZ01000002">
    <property type="protein sequence ID" value="RJK96715.1"/>
    <property type="molecule type" value="Genomic_DNA"/>
</dbReference>
<feature type="region of interest" description="Disordered" evidence="1">
    <location>
        <begin position="169"/>
        <end position="201"/>
    </location>
</feature>
<dbReference type="InterPro" id="IPR027417">
    <property type="entry name" value="P-loop_NTPase"/>
</dbReference>
<evidence type="ECO:0000313" key="3">
    <source>
        <dbReference type="Proteomes" id="UP000265614"/>
    </source>
</evidence>
<evidence type="ECO:0000313" key="2">
    <source>
        <dbReference type="EMBL" id="RJK96715.1"/>
    </source>
</evidence>
<gene>
    <name evidence="2" type="ORF">D5H78_05375</name>
</gene>
<feature type="compositionally biased region" description="Low complexity" evidence="1">
    <location>
        <begin position="174"/>
        <end position="186"/>
    </location>
</feature>
<dbReference type="AlphaFoldDB" id="A0A3A3Z0D4"/>
<accession>A0A3A3Z0D4</accession>
<sequence>MSPASLRDLADRVRALPPRAGGTVVVGVDGRSGSGKTTFARRLVAALRDAGADARTLHLDDVYPGWDGLAAGARALCADVLEALATGRPAGYRRWSWVRSEPAGRAEVRPGGVLVVEGVGAGARCARPRLSLLVWLDAPAPLRRQRALARDGEAYAPHWDRWAAQEEAHHAAEGTRAAAGLLLDGAAPPPGPDDPLPLLPR</sequence>
<dbReference type="SUPFAM" id="SSF52540">
    <property type="entry name" value="P-loop containing nucleoside triphosphate hydrolases"/>
    <property type="match status" value="1"/>
</dbReference>
<keyword evidence="3" id="KW-1185">Reference proteome</keyword>
<protein>
    <submittedName>
        <fullName evidence="2">Dephospho-CoA kinase</fullName>
    </submittedName>
</protein>
<evidence type="ECO:0000256" key="1">
    <source>
        <dbReference type="SAM" id="MobiDB-lite"/>
    </source>
</evidence>
<name>A0A3A3Z0D4_9ACTN</name>
<dbReference type="GO" id="GO:0016301">
    <property type="term" value="F:kinase activity"/>
    <property type="evidence" value="ECO:0007669"/>
    <property type="project" value="UniProtKB-KW"/>
</dbReference>
<feature type="compositionally biased region" description="Pro residues" evidence="1">
    <location>
        <begin position="187"/>
        <end position="201"/>
    </location>
</feature>
<dbReference type="OrthoDB" id="3237545at2"/>
<dbReference type="RefSeq" id="WP_119949431.1">
    <property type="nucleotide sequence ID" value="NZ_QZEZ01000002.1"/>
</dbReference>